<evidence type="ECO:0000313" key="2">
    <source>
        <dbReference type="EMBL" id="KIO31215.1"/>
    </source>
</evidence>
<evidence type="ECO:0000256" key="1">
    <source>
        <dbReference type="SAM" id="SignalP"/>
    </source>
</evidence>
<feature type="signal peptide" evidence="1">
    <location>
        <begin position="1"/>
        <end position="20"/>
    </location>
</feature>
<reference evidence="3" key="2">
    <citation type="submission" date="2015-01" db="EMBL/GenBank/DDBJ databases">
        <title>Evolutionary Origins and Diversification of the Mycorrhizal Mutualists.</title>
        <authorList>
            <consortium name="DOE Joint Genome Institute"/>
            <consortium name="Mycorrhizal Genomics Consortium"/>
            <person name="Kohler A."/>
            <person name="Kuo A."/>
            <person name="Nagy L.G."/>
            <person name="Floudas D."/>
            <person name="Copeland A."/>
            <person name="Barry K.W."/>
            <person name="Cichocki N."/>
            <person name="Veneault-Fourrey C."/>
            <person name="LaButti K."/>
            <person name="Lindquist E.A."/>
            <person name="Lipzen A."/>
            <person name="Lundell T."/>
            <person name="Morin E."/>
            <person name="Murat C."/>
            <person name="Riley R."/>
            <person name="Ohm R."/>
            <person name="Sun H."/>
            <person name="Tunlid A."/>
            <person name="Henrissat B."/>
            <person name="Grigoriev I.V."/>
            <person name="Hibbett D.S."/>
            <person name="Martin F."/>
        </authorList>
    </citation>
    <scope>NUCLEOTIDE SEQUENCE [LARGE SCALE GENOMIC DNA]</scope>
    <source>
        <strain evidence="3">MUT 4182</strain>
    </source>
</reference>
<keyword evidence="1" id="KW-0732">Signal</keyword>
<dbReference type="EMBL" id="KN822965">
    <property type="protein sequence ID" value="KIO31215.1"/>
    <property type="molecule type" value="Genomic_DNA"/>
</dbReference>
<keyword evidence="3" id="KW-1185">Reference proteome</keyword>
<feature type="chain" id="PRO_5002168427" evidence="1">
    <location>
        <begin position="21"/>
        <end position="257"/>
    </location>
</feature>
<dbReference type="HOGENOM" id="CLU_1084009_0_0_1"/>
<sequence>MLFRNLFAILPVFVALGVNAIAIPSTQPTELIERASTLDTIIPRCNGCGDGPGIGNGVGTSIQTTADIDVKLKVLTQDHLAYTSDIVKIFANVTGDVKATAHTVLAIGTPLYTWTDAELFELCTALDAYVAGTISTGVNVFVKAGIDVAVFTHEQAGCLKTFITTCVATDIDLAVQVKADLVLFVQNSIVVAGATCTDLSTRVQAHVSALVKVVAALKLNAKVATCASAAVAIKLAIKAYVQSCIDSTKGLLAIAVK</sequence>
<proteinExistence type="predicted"/>
<gene>
    <name evidence="2" type="ORF">M407DRAFT_19834</name>
</gene>
<name>A0A0C3QHB5_9AGAM</name>
<evidence type="ECO:0000313" key="3">
    <source>
        <dbReference type="Proteomes" id="UP000054248"/>
    </source>
</evidence>
<dbReference type="OrthoDB" id="3218323at2759"/>
<protein>
    <submittedName>
        <fullName evidence="2">Uncharacterized protein</fullName>
    </submittedName>
</protein>
<feature type="non-terminal residue" evidence="2">
    <location>
        <position position="257"/>
    </location>
</feature>
<dbReference type="AlphaFoldDB" id="A0A0C3QHB5"/>
<accession>A0A0C3QHB5</accession>
<organism evidence="2 3">
    <name type="scientific">Tulasnella calospora MUT 4182</name>
    <dbReference type="NCBI Taxonomy" id="1051891"/>
    <lineage>
        <taxon>Eukaryota</taxon>
        <taxon>Fungi</taxon>
        <taxon>Dikarya</taxon>
        <taxon>Basidiomycota</taxon>
        <taxon>Agaricomycotina</taxon>
        <taxon>Agaricomycetes</taxon>
        <taxon>Cantharellales</taxon>
        <taxon>Tulasnellaceae</taxon>
        <taxon>Tulasnella</taxon>
    </lineage>
</organism>
<dbReference type="Proteomes" id="UP000054248">
    <property type="component" value="Unassembled WGS sequence"/>
</dbReference>
<reference evidence="2 3" key="1">
    <citation type="submission" date="2014-04" db="EMBL/GenBank/DDBJ databases">
        <authorList>
            <consortium name="DOE Joint Genome Institute"/>
            <person name="Kuo A."/>
            <person name="Girlanda M."/>
            <person name="Perotto S."/>
            <person name="Kohler A."/>
            <person name="Nagy L.G."/>
            <person name="Floudas D."/>
            <person name="Copeland A."/>
            <person name="Barry K.W."/>
            <person name="Cichocki N."/>
            <person name="Veneault-Fourrey C."/>
            <person name="LaButti K."/>
            <person name="Lindquist E.A."/>
            <person name="Lipzen A."/>
            <person name="Lundell T."/>
            <person name="Morin E."/>
            <person name="Murat C."/>
            <person name="Sun H."/>
            <person name="Tunlid A."/>
            <person name="Henrissat B."/>
            <person name="Grigoriev I.V."/>
            <person name="Hibbett D.S."/>
            <person name="Martin F."/>
            <person name="Nordberg H.P."/>
            <person name="Cantor M.N."/>
            <person name="Hua S.X."/>
        </authorList>
    </citation>
    <scope>NUCLEOTIDE SEQUENCE [LARGE SCALE GENOMIC DNA]</scope>
    <source>
        <strain evidence="2 3">MUT 4182</strain>
    </source>
</reference>